<comment type="subcellular location">
    <subcellularLocation>
        <location evidence="1">Nucleus</location>
    </subcellularLocation>
</comment>
<dbReference type="GO" id="GO:0005634">
    <property type="term" value="C:nucleus"/>
    <property type="evidence" value="ECO:0007669"/>
    <property type="project" value="UniProtKB-SubCell"/>
</dbReference>
<dbReference type="GO" id="GO:0003677">
    <property type="term" value="F:DNA binding"/>
    <property type="evidence" value="ECO:0007669"/>
    <property type="project" value="InterPro"/>
</dbReference>
<dbReference type="PROSITE" id="PS51029">
    <property type="entry name" value="MADF"/>
    <property type="match status" value="1"/>
</dbReference>
<keyword evidence="6" id="KW-1185">Reference proteome</keyword>
<dbReference type="PANTHER" id="PTHR12243">
    <property type="entry name" value="MADF DOMAIN TRANSCRIPTION FACTOR"/>
    <property type="match status" value="1"/>
</dbReference>
<feature type="domain" description="MADF" evidence="3">
    <location>
        <begin position="4"/>
        <end position="96"/>
    </location>
</feature>
<keyword evidence="1" id="KW-0539">Nucleus</keyword>
<feature type="region of interest" description="Disordered" evidence="2">
    <location>
        <begin position="135"/>
        <end position="164"/>
    </location>
</feature>
<dbReference type="Pfam" id="PF10545">
    <property type="entry name" value="MADF_DNA_bdg"/>
    <property type="match status" value="1"/>
</dbReference>
<dbReference type="SMART" id="SM00595">
    <property type="entry name" value="MADF"/>
    <property type="match status" value="1"/>
</dbReference>
<evidence type="ECO:0000256" key="2">
    <source>
        <dbReference type="SAM" id="MobiDB-lite"/>
    </source>
</evidence>
<dbReference type="PROSITE" id="PS51031">
    <property type="entry name" value="BESS"/>
    <property type="match status" value="1"/>
</dbReference>
<evidence type="ECO:0000259" key="3">
    <source>
        <dbReference type="PROSITE" id="PS51029"/>
    </source>
</evidence>
<dbReference type="Proteomes" id="UP001378592">
    <property type="component" value="Unassembled WGS sequence"/>
</dbReference>
<comment type="caution">
    <text evidence="5">The sequence shown here is derived from an EMBL/GenBank/DDBJ whole genome shotgun (WGS) entry which is preliminary data.</text>
</comment>
<evidence type="ECO:0000313" key="5">
    <source>
        <dbReference type="EMBL" id="KAK7790455.1"/>
    </source>
</evidence>
<organism evidence="5 6">
    <name type="scientific">Gryllus longicercus</name>
    <dbReference type="NCBI Taxonomy" id="2509291"/>
    <lineage>
        <taxon>Eukaryota</taxon>
        <taxon>Metazoa</taxon>
        <taxon>Ecdysozoa</taxon>
        <taxon>Arthropoda</taxon>
        <taxon>Hexapoda</taxon>
        <taxon>Insecta</taxon>
        <taxon>Pterygota</taxon>
        <taxon>Neoptera</taxon>
        <taxon>Polyneoptera</taxon>
        <taxon>Orthoptera</taxon>
        <taxon>Ensifera</taxon>
        <taxon>Gryllidea</taxon>
        <taxon>Grylloidea</taxon>
        <taxon>Gryllidae</taxon>
        <taxon>Gryllinae</taxon>
        <taxon>Gryllus</taxon>
    </lineage>
</organism>
<dbReference type="InterPro" id="IPR004210">
    <property type="entry name" value="BESS_motif"/>
</dbReference>
<dbReference type="EMBL" id="JAZDUA010000624">
    <property type="protein sequence ID" value="KAK7790455.1"/>
    <property type="molecule type" value="Genomic_DNA"/>
</dbReference>
<dbReference type="InterPro" id="IPR006578">
    <property type="entry name" value="MADF-dom"/>
</dbReference>
<dbReference type="PANTHER" id="PTHR12243:SF67">
    <property type="entry name" value="COREPRESSOR OF PANGOLIN, ISOFORM A-RELATED"/>
    <property type="match status" value="1"/>
</dbReference>
<evidence type="ECO:0000313" key="6">
    <source>
        <dbReference type="Proteomes" id="UP001378592"/>
    </source>
</evidence>
<dbReference type="GO" id="GO:0006357">
    <property type="term" value="P:regulation of transcription by RNA polymerase II"/>
    <property type="evidence" value="ECO:0007669"/>
    <property type="project" value="TreeGrafter"/>
</dbReference>
<feature type="region of interest" description="Disordered" evidence="2">
    <location>
        <begin position="101"/>
        <end position="122"/>
    </location>
</feature>
<evidence type="ECO:0000259" key="4">
    <source>
        <dbReference type="PROSITE" id="PS51031"/>
    </source>
</evidence>
<evidence type="ECO:0000256" key="1">
    <source>
        <dbReference type="PROSITE-ProRule" id="PRU00371"/>
    </source>
</evidence>
<sequence>MEETLIEAVRCRQVLYDTSHKDYLRTKLKAQKWEEVAKEVGIQNGDEAKALWEKLRHSLRDALRRQQKCLKIGTPAQSIKQWKFQKHLSFLLPYMASKTREGNLDEDSESAPPTCGTDDSPEVVEGRVSNVQQGIRSAPDEAPPLAPLGTSSATPAEIPTPTAIGTRPAKRRKIETVAGLLKRSMEQHEERRKRRSEERERILEQLSAPSDSLYHFFLSMYEVTKTMPLSSQFAVRNNVFRVVTDMEATLLNIPAEHSHRAPQSNTVQRTSFHECQYSNRTPGHSWTRSSTPDASSLCDTPMRCTLSQTCEGTCEIEPNTSTTGSVQRGLVKYEYIDNVSEN</sequence>
<dbReference type="InterPro" id="IPR039353">
    <property type="entry name" value="TF_Adf1"/>
</dbReference>
<protein>
    <recommendedName>
        <fullName evidence="7">MADF domain-containing protein</fullName>
    </recommendedName>
</protein>
<dbReference type="AlphaFoldDB" id="A0AAN9V4U3"/>
<name>A0AAN9V4U3_9ORTH</name>
<dbReference type="GO" id="GO:0005667">
    <property type="term" value="C:transcription regulator complex"/>
    <property type="evidence" value="ECO:0007669"/>
    <property type="project" value="TreeGrafter"/>
</dbReference>
<accession>A0AAN9V4U3</accession>
<reference evidence="5 6" key="1">
    <citation type="submission" date="2024-03" db="EMBL/GenBank/DDBJ databases">
        <title>The genome assembly and annotation of the cricket Gryllus longicercus Weissman &amp; Gray.</title>
        <authorList>
            <person name="Szrajer S."/>
            <person name="Gray D."/>
            <person name="Ylla G."/>
        </authorList>
    </citation>
    <scope>NUCLEOTIDE SEQUENCE [LARGE SCALE GENOMIC DNA]</scope>
    <source>
        <strain evidence="5">DAG 2021-001</strain>
        <tissue evidence="5">Whole body minus gut</tissue>
    </source>
</reference>
<feature type="domain" description="BESS" evidence="4">
    <location>
        <begin position="210"/>
        <end position="249"/>
    </location>
</feature>
<proteinExistence type="predicted"/>
<gene>
    <name evidence="5" type="ORF">R5R35_007233</name>
</gene>
<evidence type="ECO:0008006" key="7">
    <source>
        <dbReference type="Google" id="ProtNLM"/>
    </source>
</evidence>